<keyword evidence="5 8" id="KW-0547">Nucleotide-binding</keyword>
<dbReference type="Proteomes" id="UP000660024">
    <property type="component" value="Unassembled WGS sequence"/>
</dbReference>
<keyword evidence="6 8" id="KW-0067">ATP-binding</keyword>
<organism evidence="9 10">
    <name type="scientific">Pedobacter segetis</name>
    <dbReference type="NCBI Taxonomy" id="2793069"/>
    <lineage>
        <taxon>Bacteria</taxon>
        <taxon>Pseudomonadati</taxon>
        <taxon>Bacteroidota</taxon>
        <taxon>Sphingobacteriia</taxon>
        <taxon>Sphingobacteriales</taxon>
        <taxon>Sphingobacteriaceae</taxon>
        <taxon>Pedobacter</taxon>
    </lineage>
</organism>
<feature type="binding site" evidence="8">
    <location>
        <begin position="185"/>
        <end position="188"/>
    </location>
    <ligand>
        <name>ATP</name>
        <dbReference type="ChEBI" id="CHEBI:30616"/>
    </ligand>
</feature>
<comment type="catalytic activity">
    <reaction evidence="7 8">
        <text>(R)-pantoate + beta-alanine + ATP = (R)-pantothenate + AMP + diphosphate + H(+)</text>
        <dbReference type="Rhea" id="RHEA:10912"/>
        <dbReference type="ChEBI" id="CHEBI:15378"/>
        <dbReference type="ChEBI" id="CHEBI:15980"/>
        <dbReference type="ChEBI" id="CHEBI:29032"/>
        <dbReference type="ChEBI" id="CHEBI:30616"/>
        <dbReference type="ChEBI" id="CHEBI:33019"/>
        <dbReference type="ChEBI" id="CHEBI:57966"/>
        <dbReference type="ChEBI" id="CHEBI:456215"/>
        <dbReference type="EC" id="6.3.2.1"/>
    </reaction>
</comment>
<dbReference type="PANTHER" id="PTHR21299">
    <property type="entry name" value="CYTIDYLATE KINASE/PANTOATE-BETA-ALANINE LIGASE"/>
    <property type="match status" value="1"/>
</dbReference>
<dbReference type="NCBIfam" id="TIGR00125">
    <property type="entry name" value="cyt_tran_rel"/>
    <property type="match status" value="1"/>
</dbReference>
<evidence type="ECO:0000256" key="8">
    <source>
        <dbReference type="HAMAP-Rule" id="MF_00158"/>
    </source>
</evidence>
<dbReference type="EC" id="6.3.2.1" evidence="8"/>
<accession>A0ABS1BIM8</accession>
<protein>
    <recommendedName>
        <fullName evidence="8">Pantothenate synthetase</fullName>
        <shortName evidence="8">PS</shortName>
        <ecNumber evidence="8">6.3.2.1</ecNumber>
    </recommendedName>
    <alternativeName>
        <fullName evidence="8">Pantoate--beta-alanine ligase</fullName>
    </alternativeName>
    <alternativeName>
        <fullName evidence="8">Pantoate-activating enzyme</fullName>
    </alternativeName>
</protein>
<feature type="binding site" evidence="8">
    <location>
        <begin position="148"/>
        <end position="151"/>
    </location>
    <ligand>
        <name>ATP</name>
        <dbReference type="ChEBI" id="CHEBI:30616"/>
    </ligand>
</feature>
<evidence type="ECO:0000256" key="3">
    <source>
        <dbReference type="ARBA" id="ARBA00022598"/>
    </source>
</evidence>
<dbReference type="SUPFAM" id="SSF52374">
    <property type="entry name" value="Nucleotidylyl transferase"/>
    <property type="match status" value="1"/>
</dbReference>
<evidence type="ECO:0000256" key="4">
    <source>
        <dbReference type="ARBA" id="ARBA00022655"/>
    </source>
</evidence>
<name>A0ABS1BIM8_9SPHI</name>
<dbReference type="Pfam" id="PF02569">
    <property type="entry name" value="Pantoate_ligase"/>
    <property type="match status" value="1"/>
</dbReference>
<keyword evidence="10" id="KW-1185">Reference proteome</keyword>
<evidence type="ECO:0000256" key="7">
    <source>
        <dbReference type="ARBA" id="ARBA00048258"/>
    </source>
</evidence>
<dbReference type="CDD" id="cd00560">
    <property type="entry name" value="PanC"/>
    <property type="match status" value="1"/>
</dbReference>
<feature type="binding site" evidence="8">
    <location>
        <position position="154"/>
    </location>
    <ligand>
        <name>(R)-pantoate</name>
        <dbReference type="ChEBI" id="CHEBI:15980"/>
    </ligand>
</feature>
<comment type="miscellaneous">
    <text evidence="8">The reaction proceeds by a bi uni uni bi ping pong mechanism.</text>
</comment>
<keyword evidence="4 8" id="KW-0566">Pantothenate biosynthesis</keyword>
<dbReference type="InterPro" id="IPR003721">
    <property type="entry name" value="Pantoate_ligase"/>
</dbReference>
<feature type="binding site" evidence="8">
    <location>
        <position position="61"/>
    </location>
    <ligand>
        <name>beta-alanine</name>
        <dbReference type="ChEBI" id="CHEBI:57966"/>
    </ligand>
</feature>
<dbReference type="InterPro" id="IPR004821">
    <property type="entry name" value="Cyt_trans-like"/>
</dbReference>
<comment type="caution">
    <text evidence="9">The sequence shown here is derived from an EMBL/GenBank/DDBJ whole genome shotgun (WGS) entry which is preliminary data.</text>
</comment>
<evidence type="ECO:0000256" key="1">
    <source>
        <dbReference type="ARBA" id="ARBA00004990"/>
    </source>
</evidence>
<dbReference type="NCBIfam" id="TIGR00018">
    <property type="entry name" value="panC"/>
    <property type="match status" value="1"/>
</dbReference>
<evidence type="ECO:0000256" key="2">
    <source>
        <dbReference type="ARBA" id="ARBA00009256"/>
    </source>
</evidence>
<feature type="binding site" evidence="8">
    <location>
        <begin position="30"/>
        <end position="37"/>
    </location>
    <ligand>
        <name>ATP</name>
        <dbReference type="ChEBI" id="CHEBI:30616"/>
    </ligand>
</feature>
<keyword evidence="8" id="KW-0963">Cytoplasm</keyword>
<sequence length="281" mass="31960">MKVFKTQIQLANYLSTLKKVSNKMGLVPTMGALHQGHLSLIKKSKQLCDLTIASIFVNPTQFNNLADLLKYPKPIEQDIAMLEEAGCDVLFNPEVAEIYENPDEVWDYEVGGLNAILEGEFRPGHYIGVTQIVYKLFNLVKPDVAFFGQKDYQQYLVIKEMAKDFNLDVEIIACPIVREKDGLAMSSRNIRLNADERNKALTINRSLAFLKENYHVLPLPQLVNHALGFYKEIPNVKLEYLKICKKNSLKEITEEEDKKDAIALVACYVGETRLIDNMMLS</sequence>
<dbReference type="InterPro" id="IPR014729">
    <property type="entry name" value="Rossmann-like_a/b/a_fold"/>
</dbReference>
<dbReference type="InterPro" id="IPR042176">
    <property type="entry name" value="Pantoate_ligase_C"/>
</dbReference>
<dbReference type="PANTHER" id="PTHR21299:SF1">
    <property type="entry name" value="PANTOATE--BETA-ALANINE LIGASE"/>
    <property type="match status" value="1"/>
</dbReference>
<dbReference type="EMBL" id="JAEHFY010000005">
    <property type="protein sequence ID" value="MBK0382211.1"/>
    <property type="molecule type" value="Genomic_DNA"/>
</dbReference>
<comment type="subcellular location">
    <subcellularLocation>
        <location evidence="8">Cytoplasm</location>
    </subcellularLocation>
</comment>
<comment type="function">
    <text evidence="8">Catalyzes the condensation of pantoate with beta-alanine in an ATP-dependent reaction via a pantoyl-adenylate intermediate.</text>
</comment>
<dbReference type="Gene3D" id="3.30.1300.10">
    <property type="entry name" value="Pantoate-beta-alanine ligase, C-terminal domain"/>
    <property type="match status" value="1"/>
</dbReference>
<evidence type="ECO:0000256" key="5">
    <source>
        <dbReference type="ARBA" id="ARBA00022741"/>
    </source>
</evidence>
<dbReference type="Gene3D" id="3.40.50.620">
    <property type="entry name" value="HUPs"/>
    <property type="match status" value="1"/>
</dbReference>
<comment type="similarity">
    <text evidence="2 8">Belongs to the pantothenate synthetase family.</text>
</comment>
<proteinExistence type="inferred from homology"/>
<feature type="binding site" evidence="8">
    <location>
        <position position="61"/>
    </location>
    <ligand>
        <name>(R)-pantoate</name>
        <dbReference type="ChEBI" id="CHEBI:15980"/>
    </ligand>
</feature>
<feature type="active site" description="Proton donor" evidence="8">
    <location>
        <position position="37"/>
    </location>
</feature>
<evidence type="ECO:0000313" key="10">
    <source>
        <dbReference type="Proteomes" id="UP000660024"/>
    </source>
</evidence>
<comment type="pathway">
    <text evidence="1 8">Cofactor biosynthesis; (R)-pantothenate biosynthesis; (R)-pantothenate from (R)-pantoate and beta-alanine: step 1/1.</text>
</comment>
<keyword evidence="3 8" id="KW-0436">Ligase</keyword>
<dbReference type="HAMAP" id="MF_00158">
    <property type="entry name" value="PanC"/>
    <property type="match status" value="1"/>
</dbReference>
<evidence type="ECO:0000313" key="9">
    <source>
        <dbReference type="EMBL" id="MBK0382211.1"/>
    </source>
</evidence>
<feature type="binding site" evidence="8">
    <location>
        <position position="177"/>
    </location>
    <ligand>
        <name>ATP</name>
        <dbReference type="ChEBI" id="CHEBI:30616"/>
    </ligand>
</feature>
<gene>
    <name evidence="8" type="primary">panC</name>
    <name evidence="9" type="ORF">I5M32_04495</name>
</gene>
<dbReference type="GO" id="GO:0004592">
    <property type="term" value="F:pantoate-beta-alanine ligase activity"/>
    <property type="evidence" value="ECO:0007669"/>
    <property type="project" value="UniProtKB-EC"/>
</dbReference>
<comment type="subunit">
    <text evidence="8">Homodimer.</text>
</comment>
<evidence type="ECO:0000256" key="6">
    <source>
        <dbReference type="ARBA" id="ARBA00022840"/>
    </source>
</evidence>
<dbReference type="RefSeq" id="WP_200584994.1">
    <property type="nucleotide sequence ID" value="NZ_JAEHFY010000005.1"/>
</dbReference>
<reference evidence="9 10" key="1">
    <citation type="submission" date="2020-12" db="EMBL/GenBank/DDBJ databases">
        <title>Bacterial novel species Pedobacter sp. SD-b isolated from soil.</title>
        <authorList>
            <person name="Jung H.-Y."/>
        </authorList>
    </citation>
    <scope>NUCLEOTIDE SEQUENCE [LARGE SCALE GENOMIC DNA]</scope>
    <source>
        <strain evidence="9 10">SD-b</strain>
    </source>
</reference>